<dbReference type="Pfam" id="PF00567">
    <property type="entry name" value="TUDOR"/>
    <property type="match status" value="1"/>
</dbReference>
<keyword evidence="6" id="KW-0963">Cytoplasm</keyword>
<dbReference type="Gene3D" id="2.40.50.90">
    <property type="match status" value="1"/>
</dbReference>
<dbReference type="GO" id="GO:0003723">
    <property type="term" value="F:RNA binding"/>
    <property type="evidence" value="ECO:0007669"/>
    <property type="project" value="TreeGrafter"/>
</dbReference>
<dbReference type="Gene3D" id="3.40.50.300">
    <property type="entry name" value="P-loop containing nucleotide triphosphate hydrolases"/>
    <property type="match status" value="2"/>
</dbReference>
<keyword evidence="12" id="KW-0744">Spermatogenesis</keyword>
<dbReference type="SMART" id="SM00451">
    <property type="entry name" value="ZnF_U1"/>
    <property type="match status" value="1"/>
</dbReference>
<keyword evidence="5" id="KW-0217">Developmental protein</keyword>
<keyword evidence="13" id="KW-0943">RNA-mediated gene silencing</keyword>
<comment type="catalytic activity">
    <reaction evidence="15">
        <text>ATP + H2O = ADP + phosphate + H(+)</text>
        <dbReference type="Rhea" id="RHEA:13065"/>
        <dbReference type="ChEBI" id="CHEBI:15377"/>
        <dbReference type="ChEBI" id="CHEBI:15378"/>
        <dbReference type="ChEBI" id="CHEBI:30616"/>
        <dbReference type="ChEBI" id="CHEBI:43474"/>
        <dbReference type="ChEBI" id="CHEBI:456216"/>
        <dbReference type="EC" id="3.6.4.13"/>
    </reaction>
</comment>
<dbReference type="SMART" id="SM00487">
    <property type="entry name" value="DEXDc"/>
    <property type="match status" value="1"/>
</dbReference>
<evidence type="ECO:0000256" key="1">
    <source>
        <dbReference type="ARBA" id="ARBA00004496"/>
    </source>
</evidence>
<dbReference type="PROSITE" id="PS51192">
    <property type="entry name" value="HELICASE_ATP_BIND_1"/>
    <property type="match status" value="1"/>
</dbReference>
<comment type="subcellular location">
    <subcellularLocation>
        <location evidence="1">Cytoplasm</location>
    </subcellularLocation>
</comment>
<dbReference type="GO" id="GO:0030154">
    <property type="term" value="P:cell differentiation"/>
    <property type="evidence" value="ECO:0007669"/>
    <property type="project" value="UniProtKB-KW"/>
</dbReference>
<keyword evidence="9" id="KW-0378">Hydrolase</keyword>
<dbReference type="SUPFAM" id="SSF63748">
    <property type="entry name" value="Tudor/PWWP/MBT"/>
    <property type="match status" value="1"/>
</dbReference>
<dbReference type="PANTHER" id="PTHR18934:SF113">
    <property type="entry name" value="ATP-DEPENDENT RNA HELICASE TDRD9"/>
    <property type="match status" value="1"/>
</dbReference>
<dbReference type="SUPFAM" id="SSF52540">
    <property type="entry name" value="P-loop containing nucleoside triphosphate hydrolases"/>
    <property type="match status" value="1"/>
</dbReference>
<feature type="domain" description="Helicase C-terminal" evidence="18">
    <location>
        <begin position="356"/>
        <end position="533"/>
    </location>
</feature>
<gene>
    <name evidence="19" type="ORF">Cfor_07850</name>
</gene>
<dbReference type="InterPro" id="IPR027417">
    <property type="entry name" value="P-loop_NTPase"/>
</dbReference>
<dbReference type="GO" id="GO:0003724">
    <property type="term" value="F:RNA helicase activity"/>
    <property type="evidence" value="ECO:0007669"/>
    <property type="project" value="UniProtKB-EC"/>
</dbReference>
<evidence type="ECO:0000313" key="19">
    <source>
        <dbReference type="EMBL" id="GFG28207.1"/>
    </source>
</evidence>
<dbReference type="InParanoid" id="A0A6L2PDQ2"/>
<dbReference type="GO" id="GO:0051321">
    <property type="term" value="P:meiotic cell cycle"/>
    <property type="evidence" value="ECO:0007669"/>
    <property type="project" value="UniProtKB-KW"/>
</dbReference>
<dbReference type="InterPro" id="IPR035437">
    <property type="entry name" value="SNase_OB-fold_sf"/>
</dbReference>
<dbReference type="SMART" id="SM00490">
    <property type="entry name" value="HELICc"/>
    <property type="match status" value="1"/>
</dbReference>
<evidence type="ECO:0000256" key="13">
    <source>
        <dbReference type="ARBA" id="ARBA00023158"/>
    </source>
</evidence>
<dbReference type="InterPro" id="IPR002999">
    <property type="entry name" value="Tudor"/>
</dbReference>
<evidence type="ECO:0000256" key="5">
    <source>
        <dbReference type="ARBA" id="ARBA00022473"/>
    </source>
</evidence>
<keyword evidence="20" id="KW-1185">Reference proteome</keyword>
<keyword evidence="14" id="KW-0469">Meiosis</keyword>
<keyword evidence="8" id="KW-0221">Differentiation</keyword>
<dbReference type="PROSITE" id="PS50304">
    <property type="entry name" value="TUDOR"/>
    <property type="match status" value="1"/>
</dbReference>
<keyword evidence="7" id="KW-0547">Nucleotide-binding</keyword>
<evidence type="ECO:0000259" key="16">
    <source>
        <dbReference type="PROSITE" id="PS50304"/>
    </source>
</evidence>
<dbReference type="InterPro" id="IPR003604">
    <property type="entry name" value="Matrin/U1-like-C_Znf_C2H2"/>
</dbReference>
<evidence type="ECO:0000256" key="8">
    <source>
        <dbReference type="ARBA" id="ARBA00022782"/>
    </source>
</evidence>
<dbReference type="SMART" id="SM00333">
    <property type="entry name" value="TUDOR"/>
    <property type="match status" value="1"/>
</dbReference>
<accession>A0A6L2PDQ2</accession>
<dbReference type="GO" id="GO:0007283">
    <property type="term" value="P:spermatogenesis"/>
    <property type="evidence" value="ECO:0007669"/>
    <property type="project" value="UniProtKB-KW"/>
</dbReference>
<dbReference type="GO" id="GO:0005737">
    <property type="term" value="C:cytoplasm"/>
    <property type="evidence" value="ECO:0007669"/>
    <property type="project" value="UniProtKB-SubCell"/>
</dbReference>
<evidence type="ECO:0000256" key="14">
    <source>
        <dbReference type="ARBA" id="ARBA00023254"/>
    </source>
</evidence>
<protein>
    <recommendedName>
        <fullName evidence="4">Probable ATP-dependent RNA helicase spindle-E</fullName>
        <ecNumber evidence="3">3.6.4.13</ecNumber>
    </recommendedName>
</protein>
<sequence>MDLLDFFDMSKKFERVLVPGSQTQGLVQTANEDLFHDPFNIKKHVKGQDYARQYQVQEACEMAECVQVDQSGQEVAASALAVSGLDRMSDVEELTSVGTVPNVNDLTCEELTKVYDNYSFAHHPQNLRIMAYKQKIVSMIETNQVTVIQGATGCGKTTQVPQFILDSCVECGVHCNIIITQPRRIAAISVTKRVSQERSWPVGTLVGYQVGLNNKTSSDTRLTFCTTGVLLQKLISKKNMNDYTHVILDEVHERDQDMDFALLIVRKLLRTNSRFVKVILMSATFNVQRFAEYFSYPVLGKLAAAPIIDLDKSCDQKTSFMIHEYYLCQLGLLGPLPEIREEEPGITEQGYKVAVKLIKEFDGIEQRGNNARKGAVLVFLPGINEIEELYNELHKTAQANDLKWWVRPLHSTITTEEQESVFKPPPAGFRKIILSTNIAESSITVPDIVYVVDFCLTKHLICDTNTNFSSLQVCWASKANCTQRAGRSGRVSEGRVYRLVPQVFYHSVLEDEGVPEILRCPLERVVLQAKLFDMGEPKALLALSLDPPDLTNLENTVLLLKEAGALLPDSHGLPNMYDGDITFMGYVMAKLPVDICIAKLILLGNIFSVLEECIVMGAAMSLKSVFSTPFQERLAAYNSKLTWADSSCSDCIGFLNAYRVWYSNHENGYFHRSVGGEKSWAKRYFIQLKTMKEVHILVQDLTLRLKRLGISATTGYGRVIWSDLEKPLVLKVVIAGAFYPNYFVRGAQGGQIDEREAVKALVGRDPFNTVFLQGMPTDQPGELYAKTIKNYLKDCADEMKVSFNGTSKVYVQFGRPHCQEMDERHFHTKIPGRVSLAVYKAVKLRQLKIPCTLHLLQADQAAQRAEQLGLCSYKEISVGEKQQKLSSNNINPNLPTIDVSYVQLQISHIVDPGHFWALSVDVSSAEQQRWLFQKLNAQSDLLKPLTEPPQVGKIYAAPYTEGSQTNYYRARVEPILSRKSRDNIIQVFFVDYGNTEAVKPSDLREFSDETIKSEIREVPFQAFECILSEIQPSILHNSQGLWTDEAQREFRRVVYNKVFYGKVYSVVNGVVALELIKENRPSDRQMNINHWLIDKGYAQQAEESYLSKVTLRGPFSPLEMKVYNLTRVGISRAVHIEWNSVNSVLLDSEPQDPHDRQVPALLLVAASVGQNPQGDRLNLRHTTLMPNLHGLASLVCLIFAPCIELRVNDSRTRLTGALCGLGFDKLTGQPLFPDHDLEVTFDSEVTIDDLLEINRLRYWMNIAMHTDEDQDTPDTGPRDVIKCQNKIKEFLFALLKKKRKPQEMKPSRKHFQWNQLDAKYLLHPSESRVDDRAIFRLHWGVELEEEDDGHIQEMMKHVKDLQSKVISSESIEEVVCKLCQVMVQSTQALRLHLQTAQHKDRENELFKSTQPGS</sequence>
<dbReference type="EC" id="3.6.4.13" evidence="3"/>
<evidence type="ECO:0000256" key="6">
    <source>
        <dbReference type="ARBA" id="ARBA00022490"/>
    </source>
</evidence>
<dbReference type="InterPro" id="IPR011545">
    <property type="entry name" value="DEAD/DEAH_box_helicase_dom"/>
</dbReference>
<evidence type="ECO:0000259" key="18">
    <source>
        <dbReference type="PROSITE" id="PS51194"/>
    </source>
</evidence>
<dbReference type="InterPro" id="IPR007502">
    <property type="entry name" value="Helicase-assoc_dom"/>
</dbReference>
<reference evidence="20" key="1">
    <citation type="submission" date="2020-01" db="EMBL/GenBank/DDBJ databases">
        <title>Draft genome sequence of the Termite Coptotermes fromosanus.</title>
        <authorList>
            <person name="Itakura S."/>
            <person name="Yosikawa Y."/>
            <person name="Umezawa K."/>
        </authorList>
    </citation>
    <scope>NUCLEOTIDE SEQUENCE [LARGE SCALE GENOMIC DNA]</scope>
</reference>
<evidence type="ECO:0000256" key="7">
    <source>
        <dbReference type="ARBA" id="ARBA00022741"/>
    </source>
</evidence>
<evidence type="ECO:0000256" key="10">
    <source>
        <dbReference type="ARBA" id="ARBA00022806"/>
    </source>
</evidence>
<dbReference type="Pfam" id="PF00270">
    <property type="entry name" value="DEAD"/>
    <property type="match status" value="1"/>
</dbReference>
<dbReference type="FunCoup" id="A0A6L2PDQ2">
    <property type="interactions" value="131"/>
</dbReference>
<name>A0A6L2PDQ2_COPFO</name>
<organism evidence="19 20">
    <name type="scientific">Coptotermes formosanus</name>
    <name type="common">Formosan subterranean termite</name>
    <dbReference type="NCBI Taxonomy" id="36987"/>
    <lineage>
        <taxon>Eukaryota</taxon>
        <taxon>Metazoa</taxon>
        <taxon>Ecdysozoa</taxon>
        <taxon>Arthropoda</taxon>
        <taxon>Hexapoda</taxon>
        <taxon>Insecta</taxon>
        <taxon>Pterygota</taxon>
        <taxon>Neoptera</taxon>
        <taxon>Polyneoptera</taxon>
        <taxon>Dictyoptera</taxon>
        <taxon>Blattodea</taxon>
        <taxon>Blattoidea</taxon>
        <taxon>Termitoidae</taxon>
        <taxon>Rhinotermitidae</taxon>
        <taxon>Coptotermes</taxon>
    </lineage>
</organism>
<keyword evidence="10" id="KW-0347">Helicase</keyword>
<dbReference type="GO" id="GO:0016787">
    <property type="term" value="F:hydrolase activity"/>
    <property type="evidence" value="ECO:0007669"/>
    <property type="project" value="UniProtKB-KW"/>
</dbReference>
<keyword evidence="11" id="KW-0067">ATP-binding</keyword>
<dbReference type="Gene3D" id="2.30.30.140">
    <property type="match status" value="1"/>
</dbReference>
<evidence type="ECO:0000256" key="4">
    <source>
        <dbReference type="ARBA" id="ARBA00013352"/>
    </source>
</evidence>
<comment type="caution">
    <text evidence="19">The sequence shown here is derived from an EMBL/GenBank/DDBJ whole genome shotgun (WGS) entry which is preliminary data.</text>
</comment>
<dbReference type="Proteomes" id="UP000502823">
    <property type="component" value="Unassembled WGS sequence"/>
</dbReference>
<proteinExistence type="inferred from homology"/>
<evidence type="ECO:0000256" key="12">
    <source>
        <dbReference type="ARBA" id="ARBA00022871"/>
    </source>
</evidence>
<dbReference type="OrthoDB" id="66977at2759"/>
<dbReference type="GO" id="GO:0005524">
    <property type="term" value="F:ATP binding"/>
    <property type="evidence" value="ECO:0007669"/>
    <property type="project" value="UniProtKB-KW"/>
</dbReference>
<dbReference type="PROSITE" id="PS51194">
    <property type="entry name" value="HELICASE_CTER"/>
    <property type="match status" value="1"/>
</dbReference>
<dbReference type="Pfam" id="PF00271">
    <property type="entry name" value="Helicase_C"/>
    <property type="match status" value="1"/>
</dbReference>
<evidence type="ECO:0000256" key="11">
    <source>
        <dbReference type="ARBA" id="ARBA00022840"/>
    </source>
</evidence>
<evidence type="ECO:0000256" key="3">
    <source>
        <dbReference type="ARBA" id="ARBA00012552"/>
    </source>
</evidence>
<dbReference type="EMBL" id="BLKM01003281">
    <property type="protein sequence ID" value="GFG28207.1"/>
    <property type="molecule type" value="Genomic_DNA"/>
</dbReference>
<feature type="domain" description="Helicase ATP-binding" evidence="17">
    <location>
        <begin position="137"/>
        <end position="303"/>
    </location>
</feature>
<dbReference type="GO" id="GO:0008270">
    <property type="term" value="F:zinc ion binding"/>
    <property type="evidence" value="ECO:0007669"/>
    <property type="project" value="InterPro"/>
</dbReference>
<dbReference type="PANTHER" id="PTHR18934">
    <property type="entry name" value="ATP-DEPENDENT RNA HELICASE"/>
    <property type="match status" value="1"/>
</dbReference>
<evidence type="ECO:0000256" key="15">
    <source>
        <dbReference type="ARBA" id="ARBA00047984"/>
    </source>
</evidence>
<evidence type="ECO:0000256" key="9">
    <source>
        <dbReference type="ARBA" id="ARBA00022801"/>
    </source>
</evidence>
<dbReference type="GO" id="GO:0031047">
    <property type="term" value="P:regulatory ncRNA-mediated gene silencing"/>
    <property type="evidence" value="ECO:0007669"/>
    <property type="project" value="UniProtKB-KW"/>
</dbReference>
<evidence type="ECO:0000313" key="20">
    <source>
        <dbReference type="Proteomes" id="UP000502823"/>
    </source>
</evidence>
<evidence type="ECO:0000259" key="17">
    <source>
        <dbReference type="PROSITE" id="PS51192"/>
    </source>
</evidence>
<dbReference type="InterPro" id="IPR001650">
    <property type="entry name" value="Helicase_C-like"/>
</dbReference>
<dbReference type="CDD" id="cd18791">
    <property type="entry name" value="SF2_C_RHA"/>
    <property type="match status" value="1"/>
</dbReference>
<dbReference type="InterPro" id="IPR014001">
    <property type="entry name" value="Helicase_ATP-bd"/>
</dbReference>
<comment type="similarity">
    <text evidence="2">Belongs to the DEAD box helicase family. DEAH subfamily.</text>
</comment>
<evidence type="ECO:0000256" key="2">
    <source>
        <dbReference type="ARBA" id="ARBA00008792"/>
    </source>
</evidence>
<feature type="domain" description="Tudor" evidence="16">
    <location>
        <begin position="948"/>
        <end position="1013"/>
    </location>
</feature>
<dbReference type="Gene3D" id="1.20.120.1080">
    <property type="match status" value="1"/>
</dbReference>
<dbReference type="SMART" id="SM00847">
    <property type="entry name" value="HA2"/>
    <property type="match status" value="1"/>
</dbReference>